<sequence>MQQTRRPGQWLIVVYRLFSHQMTWPTCPSCLLKDKISRMQSRSDSRPGSMASLRSLTRDGDSLRGGLSGSQRSIR</sequence>
<keyword evidence="3" id="KW-1185">Reference proteome</keyword>
<feature type="region of interest" description="Disordered" evidence="1">
    <location>
        <begin position="38"/>
        <end position="75"/>
    </location>
</feature>
<proteinExistence type="predicted"/>
<accession>A0A7J7KIU9</accession>
<evidence type="ECO:0000313" key="2">
    <source>
        <dbReference type="EMBL" id="KAF6038642.1"/>
    </source>
</evidence>
<protein>
    <submittedName>
        <fullName evidence="2">Uncharacterized protein</fullName>
    </submittedName>
</protein>
<dbReference type="Proteomes" id="UP000593567">
    <property type="component" value="Unassembled WGS sequence"/>
</dbReference>
<evidence type="ECO:0000256" key="1">
    <source>
        <dbReference type="SAM" id="MobiDB-lite"/>
    </source>
</evidence>
<name>A0A7J7KIU9_BUGNE</name>
<reference evidence="2" key="1">
    <citation type="submission" date="2020-06" db="EMBL/GenBank/DDBJ databases">
        <title>Draft genome of Bugula neritina, a colonial animal packing powerful symbionts and potential medicines.</title>
        <authorList>
            <person name="Rayko M."/>
        </authorList>
    </citation>
    <scope>NUCLEOTIDE SEQUENCE [LARGE SCALE GENOMIC DNA]</scope>
    <source>
        <strain evidence="2">Kwan_BN1</strain>
    </source>
</reference>
<comment type="caution">
    <text evidence="2">The sequence shown here is derived from an EMBL/GenBank/DDBJ whole genome shotgun (WGS) entry which is preliminary data.</text>
</comment>
<organism evidence="2 3">
    <name type="scientific">Bugula neritina</name>
    <name type="common">Brown bryozoan</name>
    <name type="synonym">Sertularia neritina</name>
    <dbReference type="NCBI Taxonomy" id="10212"/>
    <lineage>
        <taxon>Eukaryota</taxon>
        <taxon>Metazoa</taxon>
        <taxon>Spiralia</taxon>
        <taxon>Lophotrochozoa</taxon>
        <taxon>Bryozoa</taxon>
        <taxon>Gymnolaemata</taxon>
        <taxon>Cheilostomatida</taxon>
        <taxon>Flustrina</taxon>
        <taxon>Buguloidea</taxon>
        <taxon>Bugulidae</taxon>
        <taxon>Bugula</taxon>
    </lineage>
</organism>
<dbReference type="AlphaFoldDB" id="A0A7J7KIU9"/>
<dbReference type="EMBL" id="VXIV02000387">
    <property type="protein sequence ID" value="KAF6038642.1"/>
    <property type="molecule type" value="Genomic_DNA"/>
</dbReference>
<gene>
    <name evidence="2" type="ORF">EB796_003045</name>
</gene>
<evidence type="ECO:0000313" key="3">
    <source>
        <dbReference type="Proteomes" id="UP000593567"/>
    </source>
</evidence>